<dbReference type="Gene3D" id="2.60.40.2280">
    <property type="entry name" value="Heavy-metal resistance protein CzcE"/>
    <property type="match status" value="1"/>
</dbReference>
<dbReference type="AlphaFoldDB" id="A0A4Y9SAV1"/>
<dbReference type="Proteomes" id="UP000297729">
    <property type="component" value="Unassembled WGS sequence"/>
</dbReference>
<accession>A0A4Y9SAV1</accession>
<name>A0A4Y9SAV1_9BURK</name>
<gene>
    <name evidence="2" type="ORF">E4L98_20055</name>
</gene>
<comment type="caution">
    <text evidence="2">The sequence shown here is derived from an EMBL/GenBank/DDBJ whole genome shotgun (WGS) entry which is preliminary data.</text>
</comment>
<dbReference type="OrthoDB" id="8720747at2"/>
<dbReference type="RefSeq" id="WP_135203315.1">
    <property type="nucleotide sequence ID" value="NZ_SPVG01000199.1"/>
</dbReference>
<dbReference type="Pfam" id="PF16986">
    <property type="entry name" value="CzcE"/>
    <property type="match status" value="1"/>
</dbReference>
<reference evidence="2 3" key="1">
    <citation type="submission" date="2019-03" db="EMBL/GenBank/DDBJ databases">
        <title>Draft Genome Sequence of Duganella callidus sp. nov., a Novel Duganella Species Isolated from Cultivated Soil.</title>
        <authorList>
            <person name="Raths R."/>
            <person name="Peta V."/>
            <person name="Bucking H."/>
        </authorList>
    </citation>
    <scope>NUCLEOTIDE SEQUENCE [LARGE SCALE GENOMIC DNA]</scope>
    <source>
        <strain evidence="2 3">DN04</strain>
    </source>
</reference>
<protein>
    <submittedName>
        <fullName evidence="2">CzcE family metal-binding protein</fullName>
    </submittedName>
</protein>
<dbReference type="EMBL" id="SPVG01000199">
    <property type="protein sequence ID" value="TFW17711.1"/>
    <property type="molecule type" value="Genomic_DNA"/>
</dbReference>
<sequence length="112" mass="11755">MSIIKRATLAAAFSGLTSLLTASAHAAPTAADYGNQVADGNAMRTIVVNADTKYVNVANGETVQFDVNGQRFTWHFDTLHDATSLDLGKIAPAGVMAGQVRAYVAANPLYRG</sequence>
<proteinExistence type="predicted"/>
<feature type="signal peptide" evidence="1">
    <location>
        <begin position="1"/>
        <end position="26"/>
    </location>
</feature>
<evidence type="ECO:0000313" key="2">
    <source>
        <dbReference type="EMBL" id="TFW17711.1"/>
    </source>
</evidence>
<evidence type="ECO:0000313" key="3">
    <source>
        <dbReference type="Proteomes" id="UP000297729"/>
    </source>
</evidence>
<organism evidence="2 3">
    <name type="scientific">Duganella callida</name>
    <dbReference type="NCBI Taxonomy" id="2561932"/>
    <lineage>
        <taxon>Bacteria</taxon>
        <taxon>Pseudomonadati</taxon>
        <taxon>Pseudomonadota</taxon>
        <taxon>Betaproteobacteria</taxon>
        <taxon>Burkholderiales</taxon>
        <taxon>Oxalobacteraceae</taxon>
        <taxon>Telluria group</taxon>
        <taxon>Duganella</taxon>
    </lineage>
</organism>
<dbReference type="InterPro" id="IPR038674">
    <property type="entry name" value="CzcE_sf"/>
</dbReference>
<feature type="chain" id="PRO_5021344965" evidence="1">
    <location>
        <begin position="27"/>
        <end position="112"/>
    </location>
</feature>
<keyword evidence="1" id="KW-0732">Signal</keyword>
<evidence type="ECO:0000256" key="1">
    <source>
        <dbReference type="SAM" id="SignalP"/>
    </source>
</evidence>
<dbReference type="InterPro" id="IPR031560">
    <property type="entry name" value="CzcE"/>
</dbReference>
<keyword evidence="3" id="KW-1185">Reference proteome</keyword>